<reference evidence="1 2" key="1">
    <citation type="submission" date="2020-10" db="EMBL/GenBank/DDBJ databases">
        <title>Aquamicrobium zhengzhouensis sp. nov., a exopolysaccharide producing bacterium isolated from farmland soil.</title>
        <authorList>
            <person name="Wang X."/>
        </authorList>
    </citation>
    <scope>NUCLEOTIDE SEQUENCE [LARGE SCALE GENOMIC DNA]</scope>
    <source>
        <strain evidence="2">cd-1</strain>
    </source>
</reference>
<comment type="caution">
    <text evidence="1">The sequence shown here is derived from an EMBL/GenBank/DDBJ whole genome shotgun (WGS) entry which is preliminary data.</text>
</comment>
<proteinExistence type="predicted"/>
<accession>A0ABS0SB02</accession>
<dbReference type="EMBL" id="JADGMQ010000003">
    <property type="protein sequence ID" value="MBI1620474.1"/>
    <property type="molecule type" value="Genomic_DNA"/>
</dbReference>
<dbReference type="SUPFAM" id="SSF48576">
    <property type="entry name" value="Terpenoid synthases"/>
    <property type="match status" value="1"/>
</dbReference>
<name>A0ABS0SB02_9HYPH</name>
<keyword evidence="2" id="KW-1185">Reference proteome</keyword>
<dbReference type="Pfam" id="PF00494">
    <property type="entry name" value="SQS_PSY"/>
    <property type="match status" value="1"/>
</dbReference>
<gene>
    <name evidence="1" type="ORF">IOD40_07330</name>
</gene>
<evidence type="ECO:0000313" key="1">
    <source>
        <dbReference type="EMBL" id="MBI1620474.1"/>
    </source>
</evidence>
<protein>
    <submittedName>
        <fullName evidence="1">Phytoene/squalene synthase family protein</fullName>
    </submittedName>
</protein>
<sequence length="279" mass="30540">MTETPASLLPDLRKNDLDRYISVLYAPAEKREALAALYLFNAEIAAIRSRIHDPMPGEIRVQWWRDTLQSGDPDAAGHPIATALLRVVHEHRLPLAAFDNYLEARIFDLYDDPMPSRSDLEGYCGETASAVIQLAALILDPVTARSYAAASGHAGCALAITSLLRLIPIHRSRGQCYIPAEILGAAGISREEFLTGENPEGARRAIAGMSALAHEHFVQFEADAKGLPPALVSAYLPTALVPLYLAKIGNDSLDPMVDVVDISLLRKHFKLITSALRRW</sequence>
<dbReference type="InterPro" id="IPR002060">
    <property type="entry name" value="Squ/phyt_synthse"/>
</dbReference>
<evidence type="ECO:0000313" key="2">
    <source>
        <dbReference type="Proteomes" id="UP000601789"/>
    </source>
</evidence>
<organism evidence="1 2">
    <name type="scientific">Aquamicrobium zhengzhouense</name>
    <dbReference type="NCBI Taxonomy" id="2781738"/>
    <lineage>
        <taxon>Bacteria</taxon>
        <taxon>Pseudomonadati</taxon>
        <taxon>Pseudomonadota</taxon>
        <taxon>Alphaproteobacteria</taxon>
        <taxon>Hyphomicrobiales</taxon>
        <taxon>Phyllobacteriaceae</taxon>
        <taxon>Aquamicrobium</taxon>
    </lineage>
</organism>
<dbReference type="Proteomes" id="UP000601789">
    <property type="component" value="Unassembled WGS sequence"/>
</dbReference>
<dbReference type="InterPro" id="IPR008949">
    <property type="entry name" value="Isoprenoid_synthase_dom_sf"/>
</dbReference>
<dbReference type="RefSeq" id="WP_198475849.1">
    <property type="nucleotide sequence ID" value="NZ_JADGMQ010000003.1"/>
</dbReference>
<dbReference type="Gene3D" id="1.10.600.10">
    <property type="entry name" value="Farnesyl Diphosphate Synthase"/>
    <property type="match status" value="1"/>
</dbReference>